<dbReference type="InterPro" id="IPR001466">
    <property type="entry name" value="Beta-lactam-related"/>
</dbReference>
<evidence type="ECO:0000313" key="2">
    <source>
        <dbReference type="EMBL" id="CUO33379.1"/>
    </source>
</evidence>
<gene>
    <name evidence="2" type="ORF">ERS852406_01728</name>
</gene>
<evidence type="ECO:0000259" key="1">
    <source>
        <dbReference type="Pfam" id="PF00144"/>
    </source>
</evidence>
<organism evidence="2 3">
    <name type="scientific">Fusicatenibacter saccharivorans</name>
    <dbReference type="NCBI Taxonomy" id="1150298"/>
    <lineage>
        <taxon>Bacteria</taxon>
        <taxon>Bacillati</taxon>
        <taxon>Bacillota</taxon>
        <taxon>Clostridia</taxon>
        <taxon>Lachnospirales</taxon>
        <taxon>Lachnospiraceae</taxon>
        <taxon>Fusicatenibacter</taxon>
    </lineage>
</organism>
<evidence type="ECO:0000313" key="3">
    <source>
        <dbReference type="Proteomes" id="UP000095706"/>
    </source>
</evidence>
<dbReference type="InterPro" id="IPR050789">
    <property type="entry name" value="Diverse_Enzym_Activities"/>
</dbReference>
<reference evidence="2 3" key="1">
    <citation type="submission" date="2015-09" db="EMBL/GenBank/DDBJ databases">
        <authorList>
            <consortium name="Pathogen Informatics"/>
        </authorList>
    </citation>
    <scope>NUCLEOTIDE SEQUENCE [LARGE SCALE GENOMIC DNA]</scope>
    <source>
        <strain evidence="2 3">2789STDY5608849</strain>
    </source>
</reference>
<dbReference type="PANTHER" id="PTHR43283:SF7">
    <property type="entry name" value="BETA-LACTAMASE-RELATED DOMAIN-CONTAINING PROTEIN"/>
    <property type="match status" value="1"/>
</dbReference>
<dbReference type="SUPFAM" id="SSF56601">
    <property type="entry name" value="beta-lactamase/transpeptidase-like"/>
    <property type="match status" value="1"/>
</dbReference>
<keyword evidence="2" id="KW-0378">Hydrolase</keyword>
<keyword evidence="2" id="KW-0121">Carboxypeptidase</keyword>
<name>A0A174EA91_9FIRM</name>
<dbReference type="Gene3D" id="3.40.710.10">
    <property type="entry name" value="DD-peptidase/beta-lactamase superfamily"/>
    <property type="match status" value="1"/>
</dbReference>
<accession>A0A174EA91</accession>
<dbReference type="AlphaFoldDB" id="A0A174EA91"/>
<dbReference type="RefSeq" id="WP_055227711.1">
    <property type="nucleotide sequence ID" value="NZ_CAXSRP010000006.1"/>
</dbReference>
<keyword evidence="2" id="KW-0645">Protease</keyword>
<proteinExistence type="predicted"/>
<feature type="domain" description="Beta-lactamase-related" evidence="1">
    <location>
        <begin position="63"/>
        <end position="296"/>
    </location>
</feature>
<dbReference type="GO" id="GO:0004180">
    <property type="term" value="F:carboxypeptidase activity"/>
    <property type="evidence" value="ECO:0007669"/>
    <property type="project" value="UniProtKB-KW"/>
</dbReference>
<dbReference type="EMBL" id="CYYV01000008">
    <property type="protein sequence ID" value="CUO33379.1"/>
    <property type="molecule type" value="Genomic_DNA"/>
</dbReference>
<dbReference type="PANTHER" id="PTHR43283">
    <property type="entry name" value="BETA-LACTAMASE-RELATED"/>
    <property type="match status" value="1"/>
</dbReference>
<protein>
    <submittedName>
        <fullName evidence="2">Beta-lactamase/D-alanine carboxypeptidase</fullName>
    </submittedName>
</protein>
<dbReference type="Proteomes" id="UP000095706">
    <property type="component" value="Unassembled WGS sequence"/>
</dbReference>
<dbReference type="InterPro" id="IPR012338">
    <property type="entry name" value="Beta-lactam/transpept-like"/>
</dbReference>
<dbReference type="Pfam" id="PF00144">
    <property type="entry name" value="Beta-lactamase"/>
    <property type="match status" value="1"/>
</dbReference>
<sequence>MTQLFNKFYIPEDVGISSVAIAQFLKECDAINYKLRTLHIVRHDKAIAEVSKYPFCALDKRLVYSVSKTFTSTAIGIAVKEGLLRVDDFLLDYFPECRDLDMDDAARTIKICHLLTMSTGHGVDTVGDMCNGIRPWPEIFFTRKIVYEPGTHFVYNSGGTYMLSELISRVTGMCLKDWLQTHLFDPLEITDVSWDKHGDVNTGAWGLLIAPRDLTKLGLLYLHKGVYNGIRILTEEWVTEASYPHISTNVQGCAGWGRHYGYQIWENSPGSYRADGAFGQYCMVFPKMDMVITTTAEETDGSRIFPLLEKYILNNITEQPKPRDAWCYQYMKNVMNQWETPVVYSPSASYLMHMLQGKEFDLRSRTSDEKHTLRFEIGNSRMEFVIDEIQTIHSSCTVDLFGETTYAIEIPSNSPLIGDEQRNRIWKYAAHHSWVDQSTLILTICWQETGHSQTWKFYFHENTLTLIVTDSTKGMFELSGAVSDRNVRFADMIFDGAFR</sequence>